<name>A0A9X9LDW7_GULGU</name>
<proteinExistence type="predicted"/>
<evidence type="ECO:0000313" key="2">
    <source>
        <dbReference type="Proteomes" id="UP000269945"/>
    </source>
</evidence>
<protein>
    <submittedName>
        <fullName evidence="1">Uncharacterized protein</fullName>
    </submittedName>
</protein>
<dbReference type="EMBL" id="CYRY02001192">
    <property type="protein sequence ID" value="VCW63335.1"/>
    <property type="molecule type" value="Genomic_DNA"/>
</dbReference>
<accession>A0A9X9LDW7</accession>
<evidence type="ECO:0000313" key="1">
    <source>
        <dbReference type="EMBL" id="VCW63335.1"/>
    </source>
</evidence>
<comment type="caution">
    <text evidence="1">The sequence shown here is derived from an EMBL/GenBank/DDBJ whole genome shotgun (WGS) entry which is preliminary data.</text>
</comment>
<keyword evidence="2" id="KW-1185">Reference proteome</keyword>
<organism evidence="1 2">
    <name type="scientific">Gulo gulo</name>
    <name type="common">Wolverine</name>
    <name type="synonym">Gluton</name>
    <dbReference type="NCBI Taxonomy" id="48420"/>
    <lineage>
        <taxon>Eukaryota</taxon>
        <taxon>Metazoa</taxon>
        <taxon>Chordata</taxon>
        <taxon>Craniata</taxon>
        <taxon>Vertebrata</taxon>
        <taxon>Euteleostomi</taxon>
        <taxon>Mammalia</taxon>
        <taxon>Eutheria</taxon>
        <taxon>Laurasiatheria</taxon>
        <taxon>Carnivora</taxon>
        <taxon>Caniformia</taxon>
        <taxon>Musteloidea</taxon>
        <taxon>Mustelidae</taxon>
        <taxon>Guloninae</taxon>
        <taxon>Gulo</taxon>
    </lineage>
</organism>
<dbReference type="AlphaFoldDB" id="A0A9X9LDW7"/>
<reference evidence="1 2" key="1">
    <citation type="submission" date="2018-10" db="EMBL/GenBank/DDBJ databases">
        <authorList>
            <person name="Ekblom R."/>
            <person name="Jareborg N."/>
        </authorList>
    </citation>
    <scope>NUCLEOTIDE SEQUENCE [LARGE SCALE GENOMIC DNA]</scope>
    <source>
        <tissue evidence="1">Muscle</tissue>
    </source>
</reference>
<sequence length="17" mass="2036">MGFVVYKIRVLIKEVKL</sequence>
<dbReference type="Proteomes" id="UP000269945">
    <property type="component" value="Unassembled WGS sequence"/>
</dbReference>
<gene>
    <name evidence="1" type="ORF">BN2614_LOCUS1</name>
</gene>